<evidence type="ECO:0000256" key="4">
    <source>
        <dbReference type="SAM" id="MobiDB-lite"/>
    </source>
</evidence>
<gene>
    <name evidence="7" type="ORF">jhhlp_008794</name>
</gene>
<dbReference type="InterPro" id="IPR029063">
    <property type="entry name" value="SAM-dependent_MTases_sf"/>
</dbReference>
<dbReference type="PANTHER" id="PTHR43712:SF17">
    <property type="entry name" value="O-METHYLTRANSFERASE"/>
    <property type="match status" value="1"/>
</dbReference>
<dbReference type="OrthoDB" id="3340390at2759"/>
<keyword evidence="1" id="KW-0489">Methyltransferase</keyword>
<dbReference type="PANTHER" id="PTHR43712">
    <property type="entry name" value="PUTATIVE (AFU_ORTHOLOGUE AFUA_4G14580)-RELATED"/>
    <property type="match status" value="1"/>
</dbReference>
<evidence type="ECO:0000259" key="5">
    <source>
        <dbReference type="Pfam" id="PF00891"/>
    </source>
</evidence>
<feature type="region of interest" description="Disordered" evidence="4">
    <location>
        <begin position="1"/>
        <end position="24"/>
    </location>
</feature>
<dbReference type="Gene3D" id="3.40.50.150">
    <property type="entry name" value="Vaccinia Virus protein VP39"/>
    <property type="match status" value="1"/>
</dbReference>
<name>A0A2N3MZ15_9PEZI</name>
<evidence type="ECO:0000256" key="1">
    <source>
        <dbReference type="ARBA" id="ARBA00022603"/>
    </source>
</evidence>
<dbReference type="InterPro" id="IPR036390">
    <property type="entry name" value="WH_DNA-bd_sf"/>
</dbReference>
<dbReference type="GO" id="GO:0008171">
    <property type="term" value="F:O-methyltransferase activity"/>
    <property type="evidence" value="ECO:0007669"/>
    <property type="project" value="InterPro"/>
</dbReference>
<dbReference type="Proteomes" id="UP000233524">
    <property type="component" value="Unassembled WGS sequence"/>
</dbReference>
<feature type="domain" description="O-methyltransferase dimerisation" evidence="6">
    <location>
        <begin position="103"/>
        <end position="171"/>
    </location>
</feature>
<evidence type="ECO:0000256" key="2">
    <source>
        <dbReference type="ARBA" id="ARBA00022679"/>
    </source>
</evidence>
<proteinExistence type="predicted"/>
<comment type="caution">
    <text evidence="7">The sequence shown here is derived from an EMBL/GenBank/DDBJ whole genome shotgun (WGS) entry which is preliminary data.</text>
</comment>
<dbReference type="EMBL" id="NLAX01001623">
    <property type="protein sequence ID" value="PKS05418.1"/>
    <property type="molecule type" value="Genomic_DNA"/>
</dbReference>
<dbReference type="SUPFAM" id="SSF53335">
    <property type="entry name" value="S-adenosyl-L-methionine-dependent methyltransferases"/>
    <property type="match status" value="1"/>
</dbReference>
<evidence type="ECO:0000259" key="6">
    <source>
        <dbReference type="Pfam" id="PF08100"/>
    </source>
</evidence>
<dbReference type="Pfam" id="PF08100">
    <property type="entry name" value="Dimerisation"/>
    <property type="match status" value="1"/>
</dbReference>
<dbReference type="GO" id="GO:0032259">
    <property type="term" value="P:methylation"/>
    <property type="evidence" value="ECO:0007669"/>
    <property type="project" value="UniProtKB-KW"/>
</dbReference>
<evidence type="ECO:0000256" key="3">
    <source>
        <dbReference type="ARBA" id="ARBA00022691"/>
    </source>
</evidence>
<keyword evidence="3" id="KW-0949">S-adenosyl-L-methionine</keyword>
<keyword evidence="8" id="KW-1185">Reference proteome</keyword>
<dbReference type="AlphaFoldDB" id="A0A2N3MZ15"/>
<keyword evidence="2" id="KW-0808">Transferase</keyword>
<dbReference type="PROSITE" id="PS51683">
    <property type="entry name" value="SAM_OMT_II"/>
    <property type="match status" value="1"/>
</dbReference>
<dbReference type="InterPro" id="IPR001077">
    <property type="entry name" value="COMT_C"/>
</dbReference>
<dbReference type="SUPFAM" id="SSF46785">
    <property type="entry name" value="Winged helix' DNA-binding domain"/>
    <property type="match status" value="1"/>
</dbReference>
<dbReference type="STRING" id="41688.A0A2N3MZ15"/>
<dbReference type="InterPro" id="IPR016461">
    <property type="entry name" value="COMT-like"/>
</dbReference>
<organism evidence="7 8">
    <name type="scientific">Lomentospora prolificans</name>
    <dbReference type="NCBI Taxonomy" id="41688"/>
    <lineage>
        <taxon>Eukaryota</taxon>
        <taxon>Fungi</taxon>
        <taxon>Dikarya</taxon>
        <taxon>Ascomycota</taxon>
        <taxon>Pezizomycotina</taxon>
        <taxon>Sordariomycetes</taxon>
        <taxon>Hypocreomycetidae</taxon>
        <taxon>Microascales</taxon>
        <taxon>Microascaceae</taxon>
        <taxon>Lomentospora</taxon>
    </lineage>
</organism>
<sequence>MTEANGTQPGSEPATNGNARTNGVTDGISKAPVVDISVALTANDLGSVEGLAKEISSLSTEASTGDERARLALVEKARALVRALETPRETMIKHCWAQPSAFTALTVGVDTGLFVALAENDGSPKRAQDLAEKLGVDPPLLSRLMRHLGSMGYIQEVDADIYKPTNFSSSLTIPIIGDGYPCVSGALVASLSKFPEYAMKNGYKTPQSISNGPLQYAYNTELNMFEHLHANPPYGFQFNHHMGGYRQGRPSWMDSGFYPVQERLIDGVTFGEEDALLVDIGGGMGHDLEEFRRKHPDAPGRLILQDLAPVLGQITSLDPKIERIEYDFYTEQPIKGARAYYMHSCLHDWPDEVDVKILARIKEAMKPGYSRLLINENVIPPRHAQWEATALDIMMLTLLSSRERTEGDWRLLLENMSGLKITNIYTAANGVESIIECELAE</sequence>
<feature type="domain" description="O-methyltransferase C-terminal" evidence="5">
    <location>
        <begin position="276"/>
        <end position="414"/>
    </location>
</feature>
<evidence type="ECO:0000313" key="7">
    <source>
        <dbReference type="EMBL" id="PKS05418.1"/>
    </source>
</evidence>
<accession>A0A2N3MZ15</accession>
<reference evidence="7 8" key="1">
    <citation type="journal article" date="2017" name="G3 (Bethesda)">
        <title>First Draft Genome Sequence of the Pathogenic Fungus Lomentospora prolificans (Formerly Scedosporium prolificans).</title>
        <authorList>
            <person name="Luo R."/>
            <person name="Zimin A."/>
            <person name="Workman R."/>
            <person name="Fan Y."/>
            <person name="Pertea G."/>
            <person name="Grossman N."/>
            <person name="Wear M.P."/>
            <person name="Jia B."/>
            <person name="Miller H."/>
            <person name="Casadevall A."/>
            <person name="Timp W."/>
            <person name="Zhang S.X."/>
            <person name="Salzberg S.L."/>
        </authorList>
    </citation>
    <scope>NUCLEOTIDE SEQUENCE [LARGE SCALE GENOMIC DNA]</scope>
    <source>
        <strain evidence="7 8">JHH-5317</strain>
    </source>
</reference>
<dbReference type="VEuPathDB" id="FungiDB:jhhlp_008794"/>
<dbReference type="Gene3D" id="1.10.10.10">
    <property type="entry name" value="Winged helix-like DNA-binding domain superfamily/Winged helix DNA-binding domain"/>
    <property type="match status" value="1"/>
</dbReference>
<dbReference type="InParanoid" id="A0A2N3MZ15"/>
<dbReference type="InterPro" id="IPR036388">
    <property type="entry name" value="WH-like_DNA-bd_sf"/>
</dbReference>
<dbReference type="GO" id="GO:0046983">
    <property type="term" value="F:protein dimerization activity"/>
    <property type="evidence" value="ECO:0007669"/>
    <property type="project" value="InterPro"/>
</dbReference>
<protein>
    <submittedName>
        <fullName evidence="7">Uncharacterized protein</fullName>
    </submittedName>
</protein>
<evidence type="ECO:0000313" key="8">
    <source>
        <dbReference type="Proteomes" id="UP000233524"/>
    </source>
</evidence>
<dbReference type="InterPro" id="IPR012967">
    <property type="entry name" value="COMT_dimerisation"/>
</dbReference>
<dbReference type="Pfam" id="PF00891">
    <property type="entry name" value="Methyltransf_2"/>
    <property type="match status" value="1"/>
</dbReference>